<accession>A0AA38SY66</accession>
<dbReference type="EMBL" id="JARYMX010000007">
    <property type="protein sequence ID" value="KAJ9541362.1"/>
    <property type="molecule type" value="Genomic_DNA"/>
</dbReference>
<dbReference type="Proteomes" id="UP001172457">
    <property type="component" value="Chromosome 7"/>
</dbReference>
<protein>
    <submittedName>
        <fullName evidence="2">Uncharacterized protein</fullName>
    </submittedName>
</protein>
<evidence type="ECO:0000313" key="3">
    <source>
        <dbReference type="Proteomes" id="UP001172457"/>
    </source>
</evidence>
<gene>
    <name evidence="2" type="ORF">OSB04_027868</name>
</gene>
<proteinExistence type="predicted"/>
<sequence>MSIRASETLGTALVSSQDKQKSNQSCGEAGFRRYLLEQTGVGRPKYLWPWKGARNPSMKKQKSLILHLPLITVAGSPSLSS</sequence>
<evidence type="ECO:0000256" key="1">
    <source>
        <dbReference type="SAM" id="MobiDB-lite"/>
    </source>
</evidence>
<evidence type="ECO:0000313" key="2">
    <source>
        <dbReference type="EMBL" id="KAJ9541362.1"/>
    </source>
</evidence>
<organism evidence="2 3">
    <name type="scientific">Centaurea solstitialis</name>
    <name type="common">yellow star-thistle</name>
    <dbReference type="NCBI Taxonomy" id="347529"/>
    <lineage>
        <taxon>Eukaryota</taxon>
        <taxon>Viridiplantae</taxon>
        <taxon>Streptophyta</taxon>
        <taxon>Embryophyta</taxon>
        <taxon>Tracheophyta</taxon>
        <taxon>Spermatophyta</taxon>
        <taxon>Magnoliopsida</taxon>
        <taxon>eudicotyledons</taxon>
        <taxon>Gunneridae</taxon>
        <taxon>Pentapetalae</taxon>
        <taxon>asterids</taxon>
        <taxon>campanulids</taxon>
        <taxon>Asterales</taxon>
        <taxon>Asteraceae</taxon>
        <taxon>Carduoideae</taxon>
        <taxon>Cardueae</taxon>
        <taxon>Centaureinae</taxon>
        <taxon>Centaurea</taxon>
    </lineage>
</organism>
<comment type="caution">
    <text evidence="2">The sequence shown here is derived from an EMBL/GenBank/DDBJ whole genome shotgun (WGS) entry which is preliminary data.</text>
</comment>
<name>A0AA38SY66_9ASTR</name>
<feature type="compositionally biased region" description="Polar residues" evidence="1">
    <location>
        <begin position="13"/>
        <end position="25"/>
    </location>
</feature>
<keyword evidence="3" id="KW-1185">Reference proteome</keyword>
<reference evidence="2" key="1">
    <citation type="submission" date="2023-03" db="EMBL/GenBank/DDBJ databases">
        <title>Chromosome-scale reference genome and RAD-based genetic map of yellow starthistle (Centaurea solstitialis) reveal putative structural variation and QTLs associated with invader traits.</title>
        <authorList>
            <person name="Reatini B."/>
            <person name="Cang F.A."/>
            <person name="Jiang Q."/>
            <person name="Mckibben M.T.W."/>
            <person name="Barker M.S."/>
            <person name="Rieseberg L.H."/>
            <person name="Dlugosch K.M."/>
        </authorList>
    </citation>
    <scope>NUCLEOTIDE SEQUENCE</scope>
    <source>
        <strain evidence="2">CAN-66</strain>
        <tissue evidence="2">Leaf</tissue>
    </source>
</reference>
<dbReference type="AlphaFoldDB" id="A0AA38SY66"/>
<feature type="region of interest" description="Disordered" evidence="1">
    <location>
        <begin position="1"/>
        <end position="25"/>
    </location>
</feature>